<name>A0AAV5RWJ8_MAUHU</name>
<dbReference type="AlphaFoldDB" id="A0AAV5RWJ8"/>
<gene>
    <name evidence="8" type="ORF">DAKH74_024190</name>
</gene>
<evidence type="ECO:0000256" key="2">
    <source>
        <dbReference type="ARBA" id="ARBA00022629"/>
    </source>
</evidence>
<dbReference type="GO" id="GO:0005997">
    <property type="term" value="P:xylulose metabolic process"/>
    <property type="evidence" value="ECO:0007669"/>
    <property type="project" value="TreeGrafter"/>
</dbReference>
<keyword evidence="3 6" id="KW-0808">Transferase</keyword>
<comment type="catalytic activity">
    <reaction evidence="5 6">
        <text>D-xylulose + ATP = D-xylulose 5-phosphate + ADP + H(+)</text>
        <dbReference type="Rhea" id="RHEA:10964"/>
        <dbReference type="ChEBI" id="CHEBI:15378"/>
        <dbReference type="ChEBI" id="CHEBI:17140"/>
        <dbReference type="ChEBI" id="CHEBI:30616"/>
        <dbReference type="ChEBI" id="CHEBI:57737"/>
        <dbReference type="ChEBI" id="CHEBI:456216"/>
        <dbReference type="EC" id="2.7.1.17"/>
    </reaction>
</comment>
<keyword evidence="6" id="KW-0119">Carbohydrate metabolism</keyword>
<sequence length="590" mass="63295">MQYTLGFDLSTQQLKCVAVDENLQPAGEASVDFDADLPGYKTTKGVYISGETVCSPVAQWLEAFDLVLERLAATGLDLGLVTAISGSCQQHGAVFWGEDGSTLLASLDANQGNLVDQLAPTAFSRTTAPNWQDHSTGAQCQAMEAAVGGPQGMAQVTGSRAHLRFTGPQILKVIETEPAAYEATHAITLVSNFATSLLCGKLVPLEEADACGMNLYDIERREFSRPLLQLLEDQRTAPTGPSLLSKLLGEPVRVQGPGETPVCAGNVARYFTDRYGLSPSCRVYPFTGDNLATLCSLPLHGGDAMVSMGTSTTVLLCTREYCPSPSYHLFRHPVLPDHYMAMVCYCNGSLAREQIRDELNATKSIAPGDWEEFSAAVADDSLDTSDELAVYFPLGEIVPSIQATTARVRFDRATGQLTDHVASFPDRRHDAKAIVESQALSCRVRIAPLLTPQPGAFTTTVTASSGTTVSFDGEVRPLGDLLDRRPSRCFFVGGASRNTAIVRRFAAVLGPTAGAFRSENPNACAVGGCYKALWSWLRSSDPQGPDFAQFLDSSMPAGAVASVAGREDAAWDHYNHYIVALSNLERELCA</sequence>
<dbReference type="GO" id="GO:0005829">
    <property type="term" value="C:cytosol"/>
    <property type="evidence" value="ECO:0007669"/>
    <property type="project" value="TreeGrafter"/>
</dbReference>
<dbReference type="Proteomes" id="UP001377567">
    <property type="component" value="Unassembled WGS sequence"/>
</dbReference>
<comment type="function">
    <text evidence="6">Highly specific D-xylulose kinase which participates in the catabolism of xylose. Xylose is a major component of hemicelluloses such as xylan. Most fungi utilize D-xylose via three enzymatic reactions, xylose reductase (XR), xylitol dehydrogenase (XDH), and xylulokinase, to form xylulose 5-phosphate, which enters pentose phosphate pathway.</text>
</comment>
<accession>A0AAV5RWJ8</accession>
<keyword evidence="9" id="KW-1185">Reference proteome</keyword>
<evidence type="ECO:0000256" key="3">
    <source>
        <dbReference type="ARBA" id="ARBA00022679"/>
    </source>
</evidence>
<keyword evidence="4 6" id="KW-0418">Kinase</keyword>
<dbReference type="InterPro" id="IPR042024">
    <property type="entry name" value="D-XK_euk"/>
</dbReference>
<evidence type="ECO:0000259" key="7">
    <source>
        <dbReference type="Pfam" id="PF02782"/>
    </source>
</evidence>
<dbReference type="CDD" id="cd07776">
    <property type="entry name" value="ASKHA_NBD_FGGY_SpXK-like"/>
    <property type="match status" value="1"/>
</dbReference>
<evidence type="ECO:0000256" key="5">
    <source>
        <dbReference type="ARBA" id="ARBA00048885"/>
    </source>
</evidence>
<protein>
    <recommendedName>
        <fullName evidence="6">Xylulose kinase</fullName>
        <ecNumber evidence="6">2.7.1.17</ecNumber>
    </recommendedName>
</protein>
<dbReference type="InterPro" id="IPR043129">
    <property type="entry name" value="ATPase_NBD"/>
</dbReference>
<evidence type="ECO:0000256" key="4">
    <source>
        <dbReference type="ARBA" id="ARBA00022777"/>
    </source>
</evidence>
<keyword evidence="2 6" id="KW-0859">Xylose metabolism</keyword>
<comment type="similarity">
    <text evidence="1 6">Belongs to the FGGY kinase family.</text>
</comment>
<dbReference type="EC" id="2.7.1.17" evidence="6"/>
<evidence type="ECO:0000313" key="8">
    <source>
        <dbReference type="EMBL" id="GMM55803.1"/>
    </source>
</evidence>
<keyword evidence="6" id="KW-0067">ATP-binding</keyword>
<reference evidence="8 9" key="1">
    <citation type="journal article" date="2023" name="Elife">
        <title>Identification of key yeast species and microbe-microbe interactions impacting larval growth of Drosophila in the wild.</title>
        <authorList>
            <person name="Mure A."/>
            <person name="Sugiura Y."/>
            <person name="Maeda R."/>
            <person name="Honda K."/>
            <person name="Sakurai N."/>
            <person name="Takahashi Y."/>
            <person name="Watada M."/>
            <person name="Katoh T."/>
            <person name="Gotoh A."/>
            <person name="Gotoh Y."/>
            <person name="Taniguchi I."/>
            <person name="Nakamura K."/>
            <person name="Hayashi T."/>
            <person name="Katayama T."/>
            <person name="Uemura T."/>
            <person name="Hattori Y."/>
        </authorList>
    </citation>
    <scope>NUCLEOTIDE SEQUENCE [LARGE SCALE GENOMIC DNA]</scope>
    <source>
        <strain evidence="8 9">KH-74</strain>
    </source>
</reference>
<organism evidence="8 9">
    <name type="scientific">Maudiozyma humilis</name>
    <name type="common">Sour dough yeast</name>
    <name type="synonym">Kazachstania humilis</name>
    <dbReference type="NCBI Taxonomy" id="51915"/>
    <lineage>
        <taxon>Eukaryota</taxon>
        <taxon>Fungi</taxon>
        <taxon>Dikarya</taxon>
        <taxon>Ascomycota</taxon>
        <taxon>Saccharomycotina</taxon>
        <taxon>Saccharomycetes</taxon>
        <taxon>Saccharomycetales</taxon>
        <taxon>Saccharomycetaceae</taxon>
        <taxon>Maudiozyma</taxon>
    </lineage>
</organism>
<proteinExistence type="inferred from homology"/>
<feature type="domain" description="Carbohydrate kinase FGGY C-terminal" evidence="7">
    <location>
        <begin position="304"/>
        <end position="536"/>
    </location>
</feature>
<dbReference type="SUPFAM" id="SSF53067">
    <property type="entry name" value="Actin-like ATPase domain"/>
    <property type="match status" value="2"/>
</dbReference>
<dbReference type="PANTHER" id="PTHR10196">
    <property type="entry name" value="SUGAR KINASE"/>
    <property type="match status" value="1"/>
</dbReference>
<dbReference type="Pfam" id="PF02782">
    <property type="entry name" value="FGGY_C"/>
    <property type="match status" value="1"/>
</dbReference>
<dbReference type="GO" id="GO:0005524">
    <property type="term" value="F:ATP binding"/>
    <property type="evidence" value="ECO:0007669"/>
    <property type="project" value="UniProtKB-UniRule"/>
</dbReference>
<dbReference type="GO" id="GO:0042732">
    <property type="term" value="P:D-xylose metabolic process"/>
    <property type="evidence" value="ECO:0007669"/>
    <property type="project" value="UniProtKB-UniRule"/>
</dbReference>
<evidence type="ECO:0000256" key="6">
    <source>
        <dbReference type="RuleBase" id="RU367058"/>
    </source>
</evidence>
<dbReference type="InterPro" id="IPR018485">
    <property type="entry name" value="FGGY_C"/>
</dbReference>
<comment type="caution">
    <text evidence="8">The sequence shown here is derived from an EMBL/GenBank/DDBJ whole genome shotgun (WGS) entry which is preliminary data.</text>
</comment>
<dbReference type="Gene3D" id="3.30.420.40">
    <property type="match status" value="2"/>
</dbReference>
<dbReference type="EMBL" id="BTGD01000006">
    <property type="protein sequence ID" value="GMM55803.1"/>
    <property type="molecule type" value="Genomic_DNA"/>
</dbReference>
<evidence type="ECO:0000313" key="9">
    <source>
        <dbReference type="Proteomes" id="UP001377567"/>
    </source>
</evidence>
<dbReference type="GO" id="GO:0004856">
    <property type="term" value="F:D-xylulokinase activity"/>
    <property type="evidence" value="ECO:0007669"/>
    <property type="project" value="UniProtKB-UniRule"/>
</dbReference>
<evidence type="ECO:0000256" key="1">
    <source>
        <dbReference type="ARBA" id="ARBA00009156"/>
    </source>
</evidence>
<dbReference type="PANTHER" id="PTHR10196:SF57">
    <property type="entry name" value="XYLULOSE KINASE"/>
    <property type="match status" value="1"/>
</dbReference>
<keyword evidence="6" id="KW-0547">Nucleotide-binding</keyword>